<dbReference type="PANTHER" id="PTHR47723">
    <property type="entry name" value="OS05G0353850 PROTEIN"/>
    <property type="match status" value="1"/>
</dbReference>
<dbReference type="AlphaFoldDB" id="A0A6P6WVD4"/>
<reference evidence="2" key="1">
    <citation type="journal article" date="2025" name="Foods">
        <title>Unveiling the Microbial Signatures of Arabica Coffee Cherries: Insights into Ripeness Specific Diversity, Functional Traits, and Implications for Quality and Safety.</title>
        <authorList>
            <consortium name="RefSeq"/>
            <person name="Tenea G.N."/>
            <person name="Cifuentes V."/>
            <person name="Reyes P."/>
            <person name="Cevallos-Vallejos M."/>
        </authorList>
    </citation>
    <scope>NUCLEOTIDE SEQUENCE [LARGE SCALE GENOMIC DNA]</scope>
</reference>
<dbReference type="InterPro" id="IPR012337">
    <property type="entry name" value="RNaseH-like_sf"/>
</dbReference>
<dbReference type="InterPro" id="IPR002156">
    <property type="entry name" value="RNaseH_domain"/>
</dbReference>
<dbReference type="CDD" id="cd06222">
    <property type="entry name" value="RNase_H_like"/>
    <property type="match status" value="1"/>
</dbReference>
<sequence>MACAPSRRRTPRAIPWEKLPLGVLKFNSDASVNQGRAAGRGLLRDYQGKVIFAFYKEFGEQDVLAAESLALLFGLQLCLQRGFRPSLVEVDSKALVQLVVSGAIAKWPLCNILRKVRGLLEGFSASVSHIFREANSSADRLAAVGTGGVCLYDHVHQLPAIVRASIVLDSRGVPGVRWLNEEG</sequence>
<name>A0A6P6WVD4_COFAR</name>
<keyword evidence="2" id="KW-1185">Reference proteome</keyword>
<dbReference type="InterPro" id="IPR053151">
    <property type="entry name" value="RNase_H-like"/>
</dbReference>
<dbReference type="Pfam" id="PF13456">
    <property type="entry name" value="RVT_3"/>
    <property type="match status" value="1"/>
</dbReference>
<dbReference type="InterPro" id="IPR036397">
    <property type="entry name" value="RNaseH_sf"/>
</dbReference>
<organism evidence="2 3">
    <name type="scientific">Coffea arabica</name>
    <name type="common">Arabian coffee</name>
    <dbReference type="NCBI Taxonomy" id="13443"/>
    <lineage>
        <taxon>Eukaryota</taxon>
        <taxon>Viridiplantae</taxon>
        <taxon>Streptophyta</taxon>
        <taxon>Embryophyta</taxon>
        <taxon>Tracheophyta</taxon>
        <taxon>Spermatophyta</taxon>
        <taxon>Magnoliopsida</taxon>
        <taxon>eudicotyledons</taxon>
        <taxon>Gunneridae</taxon>
        <taxon>Pentapetalae</taxon>
        <taxon>asterids</taxon>
        <taxon>lamiids</taxon>
        <taxon>Gentianales</taxon>
        <taxon>Rubiaceae</taxon>
        <taxon>Ixoroideae</taxon>
        <taxon>Gardenieae complex</taxon>
        <taxon>Bertiereae - Coffeeae clade</taxon>
        <taxon>Coffeeae</taxon>
        <taxon>Coffea</taxon>
    </lineage>
</organism>
<proteinExistence type="predicted"/>
<evidence type="ECO:0000259" key="1">
    <source>
        <dbReference type="Pfam" id="PF13456"/>
    </source>
</evidence>
<evidence type="ECO:0000313" key="2">
    <source>
        <dbReference type="Proteomes" id="UP001652660"/>
    </source>
</evidence>
<gene>
    <name evidence="3" type="primary">LOC113735853</name>
</gene>
<dbReference type="InterPro" id="IPR044730">
    <property type="entry name" value="RNase_H-like_dom_plant"/>
</dbReference>
<dbReference type="Proteomes" id="UP001652660">
    <property type="component" value="Chromosome 3c"/>
</dbReference>
<dbReference type="SUPFAM" id="SSF53098">
    <property type="entry name" value="Ribonuclease H-like"/>
    <property type="match status" value="1"/>
</dbReference>
<dbReference type="OrthoDB" id="1841727at2759"/>
<dbReference type="GO" id="GO:0003676">
    <property type="term" value="F:nucleic acid binding"/>
    <property type="evidence" value="ECO:0007669"/>
    <property type="project" value="InterPro"/>
</dbReference>
<dbReference type="Gene3D" id="3.30.420.10">
    <property type="entry name" value="Ribonuclease H-like superfamily/Ribonuclease H"/>
    <property type="match status" value="1"/>
</dbReference>
<reference evidence="3" key="2">
    <citation type="submission" date="2025-08" db="UniProtKB">
        <authorList>
            <consortium name="RefSeq"/>
        </authorList>
    </citation>
    <scope>IDENTIFICATION</scope>
    <source>
        <tissue evidence="3">Leaves</tissue>
    </source>
</reference>
<dbReference type="PANTHER" id="PTHR47723:SF19">
    <property type="entry name" value="POLYNUCLEOTIDYL TRANSFERASE, RIBONUCLEASE H-LIKE SUPERFAMILY PROTEIN"/>
    <property type="match status" value="1"/>
</dbReference>
<dbReference type="GO" id="GO:0004523">
    <property type="term" value="F:RNA-DNA hybrid ribonuclease activity"/>
    <property type="evidence" value="ECO:0007669"/>
    <property type="project" value="InterPro"/>
</dbReference>
<dbReference type="RefSeq" id="XP_027118631.2">
    <property type="nucleotide sequence ID" value="XM_027262830.2"/>
</dbReference>
<protein>
    <recommendedName>
        <fullName evidence="1">RNase H type-1 domain-containing protein</fullName>
    </recommendedName>
</protein>
<evidence type="ECO:0000313" key="3">
    <source>
        <dbReference type="RefSeq" id="XP_027118631.2"/>
    </source>
</evidence>
<dbReference type="GeneID" id="113735853"/>
<feature type="domain" description="RNase H type-1" evidence="1">
    <location>
        <begin position="27"/>
        <end position="143"/>
    </location>
</feature>
<accession>A0A6P6WVD4</accession>